<dbReference type="InterPro" id="IPR036875">
    <property type="entry name" value="Znf_CCHC_sf"/>
</dbReference>
<feature type="coiled-coil region" evidence="1">
    <location>
        <begin position="485"/>
        <end position="512"/>
    </location>
</feature>
<keyword evidence="1" id="KW-0175">Coiled coil</keyword>
<keyword evidence="3" id="KW-0732">Signal</keyword>
<feature type="signal peptide" evidence="3">
    <location>
        <begin position="1"/>
        <end position="19"/>
    </location>
</feature>
<protein>
    <recommendedName>
        <fullName evidence="4">CCHC-type domain-containing protein</fullName>
    </recommendedName>
</protein>
<feature type="compositionally biased region" description="Low complexity" evidence="2">
    <location>
        <begin position="117"/>
        <end position="136"/>
    </location>
</feature>
<proteinExistence type="predicted"/>
<feature type="region of interest" description="Disordered" evidence="2">
    <location>
        <begin position="114"/>
        <end position="136"/>
    </location>
</feature>
<dbReference type="GO" id="GO:0003676">
    <property type="term" value="F:nucleic acid binding"/>
    <property type="evidence" value="ECO:0007669"/>
    <property type="project" value="InterPro"/>
</dbReference>
<dbReference type="AlphaFoldDB" id="A0A4T0BEV1"/>
<dbReference type="EMBL" id="QZBZ01000222">
    <property type="protein sequence ID" value="TIA32791.1"/>
    <property type="molecule type" value="Genomic_DNA"/>
</dbReference>
<feature type="domain" description="CCHC-type" evidence="4">
    <location>
        <begin position="230"/>
        <end position="246"/>
    </location>
</feature>
<feature type="compositionally biased region" description="Gly residues" evidence="2">
    <location>
        <begin position="704"/>
        <end position="722"/>
    </location>
</feature>
<feature type="compositionally biased region" description="Basic and acidic residues" evidence="2">
    <location>
        <begin position="762"/>
        <end position="773"/>
    </location>
</feature>
<sequence length="773" mass="85771">MLYLVLFTSLLALITQTSAQTLNVSTIAVQNGSSILECWSLQSPTTGAGASNYPLGNFTNAFIGAIPPHTYIGAAWPRSIHNNNNNNNNNKNDYNSSQYCQHCKTPGHIWNNCPNKNQNQQHNQQQNQQQNQHQNQYQNQYHNQNQKINTYDGQQNGFLMNTPFQLGPPELEALWCRWCNSLAHSTLGCPNVARQVEVECLPDVSDNFCGRCGYKAHTSYVCCNPQPHLQCFLCHQKGHSFKNCLRAENPQIRRIIESASVSLSKPENEKNDTKSIEKSAIQSLKRKREAIEETKRACSTFISSLVDATTQKEILETVPVTSDDLCPITNQVMNWRPGDDSVLWNTDMSGTIKSMQMFHLNNNVWFFGIRYALHRLTAGFSIHCAHENCAGSVEIITPDFETVTTNSRKEYDHHQPEHAVFLACNCQHVYPAFKWTRSRTQEADTTTLHLLKQAHSNPIFLQFTKLNAGLSTDDSEVELEASLELEKTRAALAEQQRILKEEEEKLALTTKAVKVKQYVISNLGHVSTAAISPSFGSPMHLDTPFAKKMATGFPPSPINVPQGGLFNGGGGGGAYSADYETQQANKRYRTDQNYSNNQNDNDRRAGGYNTSQTGFSGPELDTRIPDADGYNTNEQYGNNQNGQVSNTNNNNGEGQNGNDQSGYFQGGNNQTNNRNDSNSQNTNDRGNRGGRGDRGRGRGRSRGRGGQGDRGGRGDYQGGDKQGGNKQQGNDQGGNQRGNKQQGNNQGGNQRGNKGNGRFGNHHVEDNNHDEIL</sequence>
<feature type="compositionally biased region" description="Gly residues" evidence="2">
    <location>
        <begin position="565"/>
        <end position="574"/>
    </location>
</feature>
<feature type="region of interest" description="Disordered" evidence="2">
    <location>
        <begin position="552"/>
        <end position="773"/>
    </location>
</feature>
<accession>A0A4T0BEV1</accession>
<feature type="compositionally biased region" description="Gly residues" evidence="2">
    <location>
        <begin position="745"/>
        <end position="758"/>
    </location>
</feature>
<feature type="compositionally biased region" description="Low complexity" evidence="2">
    <location>
        <begin position="637"/>
        <end position="684"/>
    </location>
</feature>
<evidence type="ECO:0000256" key="2">
    <source>
        <dbReference type="SAM" id="MobiDB-lite"/>
    </source>
</evidence>
<evidence type="ECO:0000313" key="5">
    <source>
        <dbReference type="EMBL" id="TIA32791.1"/>
    </source>
</evidence>
<evidence type="ECO:0000256" key="1">
    <source>
        <dbReference type="SAM" id="Coils"/>
    </source>
</evidence>
<dbReference type="SMART" id="SM00343">
    <property type="entry name" value="ZnF_C2HC"/>
    <property type="match status" value="2"/>
</dbReference>
<feature type="domain" description="CCHC-type" evidence="4">
    <location>
        <begin position="99"/>
        <end position="115"/>
    </location>
</feature>
<dbReference type="GO" id="GO:0008270">
    <property type="term" value="F:zinc ion binding"/>
    <property type="evidence" value="ECO:0007669"/>
    <property type="project" value="InterPro"/>
</dbReference>
<gene>
    <name evidence="5" type="ORF">D6C78_07988</name>
</gene>
<dbReference type="Proteomes" id="UP000308724">
    <property type="component" value="Unassembled WGS sequence"/>
</dbReference>
<dbReference type="SUPFAM" id="SSF57756">
    <property type="entry name" value="Retrovirus zinc finger-like domains"/>
    <property type="match status" value="1"/>
</dbReference>
<name>A0A4T0BEV1_AURPU</name>
<evidence type="ECO:0000259" key="4">
    <source>
        <dbReference type="SMART" id="SM00343"/>
    </source>
</evidence>
<dbReference type="SUPFAM" id="SSF81995">
    <property type="entry name" value="beta-sandwich domain of Sec23/24"/>
    <property type="match status" value="1"/>
</dbReference>
<organism evidence="5 6">
    <name type="scientific">Aureobasidium pullulans</name>
    <name type="common">Black yeast</name>
    <name type="synonym">Pullularia pullulans</name>
    <dbReference type="NCBI Taxonomy" id="5580"/>
    <lineage>
        <taxon>Eukaryota</taxon>
        <taxon>Fungi</taxon>
        <taxon>Dikarya</taxon>
        <taxon>Ascomycota</taxon>
        <taxon>Pezizomycotina</taxon>
        <taxon>Dothideomycetes</taxon>
        <taxon>Dothideomycetidae</taxon>
        <taxon>Dothideales</taxon>
        <taxon>Saccotheciaceae</taxon>
        <taxon>Aureobasidium</taxon>
    </lineage>
</organism>
<feature type="compositionally biased region" description="Basic and acidic residues" evidence="2">
    <location>
        <begin position="685"/>
        <end position="696"/>
    </location>
</feature>
<comment type="caution">
    <text evidence="5">The sequence shown here is derived from an EMBL/GenBank/DDBJ whole genome shotgun (WGS) entry which is preliminary data.</text>
</comment>
<dbReference type="InterPro" id="IPR001878">
    <property type="entry name" value="Znf_CCHC"/>
</dbReference>
<evidence type="ECO:0000256" key="3">
    <source>
        <dbReference type="SAM" id="SignalP"/>
    </source>
</evidence>
<feature type="chain" id="PRO_5020958966" description="CCHC-type domain-containing protein" evidence="3">
    <location>
        <begin position="20"/>
        <end position="773"/>
    </location>
</feature>
<reference evidence="5 6" key="1">
    <citation type="submission" date="2018-10" db="EMBL/GenBank/DDBJ databases">
        <title>Fifty Aureobasidium pullulans genomes reveal a recombining polyextremotolerant generalist.</title>
        <authorList>
            <person name="Gostincar C."/>
            <person name="Turk M."/>
            <person name="Zajc J."/>
            <person name="Gunde-Cimerman N."/>
        </authorList>
    </citation>
    <scope>NUCLEOTIDE SEQUENCE [LARGE SCALE GENOMIC DNA]</scope>
    <source>
        <strain evidence="5 6">EXF-1645</strain>
    </source>
</reference>
<evidence type="ECO:0000313" key="6">
    <source>
        <dbReference type="Proteomes" id="UP000308724"/>
    </source>
</evidence>